<evidence type="ECO:0000256" key="5">
    <source>
        <dbReference type="ARBA" id="ARBA00022833"/>
    </source>
</evidence>
<dbReference type="PANTHER" id="PTHR43808:SF8">
    <property type="entry name" value="PEPTIDASE M20 DIMERISATION DOMAIN-CONTAINING PROTEIN"/>
    <property type="match status" value="1"/>
</dbReference>
<dbReference type="SUPFAM" id="SSF55031">
    <property type="entry name" value="Bacterial exopeptidase dimerisation domain"/>
    <property type="match status" value="1"/>
</dbReference>
<dbReference type="Proteomes" id="UP001303902">
    <property type="component" value="Chromosome"/>
</dbReference>
<evidence type="ECO:0000256" key="3">
    <source>
        <dbReference type="ARBA" id="ARBA00022723"/>
    </source>
</evidence>
<dbReference type="InterPro" id="IPR002933">
    <property type="entry name" value="Peptidase_M20"/>
</dbReference>
<dbReference type="InterPro" id="IPR050072">
    <property type="entry name" value="Peptidase_M20A"/>
</dbReference>
<dbReference type="Gene3D" id="3.40.630.10">
    <property type="entry name" value="Zn peptidases"/>
    <property type="match status" value="1"/>
</dbReference>
<keyword evidence="8" id="KW-1185">Reference proteome</keyword>
<evidence type="ECO:0000256" key="2">
    <source>
        <dbReference type="ARBA" id="ARBA00006247"/>
    </source>
</evidence>
<sequence length="449" mass="50302">MAREKVGAYKMDSKLLDKTVKLLQELIQTDTTNEYATEIEAANVLIEFFNGYEIESEIILSPEGRANFVATLVGEQQQEPLILLSHLDVVGPGSEEWTYPPFSGAIDKGVVWGRGTLDTKQLTAMHAAVFVEMKRLQDQGLLQRTVIFLATADEENGSQEGMAFIAEQYSEYFTDASVFSEGGGFIVEDNEQRYMFVAAGEKGTAKVKLKSVGVGGHAGAPPADQALLFLVSGLTSLLQQSFDPPTYSILENYMGNFKKTIEKSEQTSEDEIFIKQMYEYMKFPTVTIEKVDVGQQINVVPYYAEATIEIRTLPMQTKQDVTAILEQLFQTSNVEWEITFFQQGYECEIATNELRYIENTSAQFGYPVAIMPFTALGKTDGRFIGTFAANIYGISPVMIPFTEVLKRVHATDERIELDSFEYGTKLLVDTITYLARKEVEIYADSERES</sequence>
<reference evidence="7 8" key="1">
    <citation type="submission" date="2023-06" db="EMBL/GenBank/DDBJ databases">
        <title>Sporosarcina sp. nov., isolated from Korean tranditional fermented seafood 'Jeotgal'.</title>
        <authorList>
            <person name="Yang A.I."/>
            <person name="Shin N.-R."/>
        </authorList>
    </citation>
    <scope>NUCLEOTIDE SEQUENCE [LARGE SCALE GENOMIC DNA]</scope>
    <source>
        <strain evidence="7 8">T2O-4</strain>
    </source>
</reference>
<comment type="cofactor">
    <cofactor evidence="1">
        <name>Zn(2+)</name>
        <dbReference type="ChEBI" id="CHEBI:29105"/>
    </cofactor>
</comment>
<keyword evidence="3" id="KW-0479">Metal-binding</keyword>
<evidence type="ECO:0000313" key="8">
    <source>
        <dbReference type="Proteomes" id="UP001303902"/>
    </source>
</evidence>
<dbReference type="SUPFAM" id="SSF53187">
    <property type="entry name" value="Zn-dependent exopeptidases"/>
    <property type="match status" value="1"/>
</dbReference>
<accession>A0ABZ0L760</accession>
<evidence type="ECO:0000313" key="7">
    <source>
        <dbReference type="EMBL" id="WOV88067.1"/>
    </source>
</evidence>
<dbReference type="PANTHER" id="PTHR43808">
    <property type="entry name" value="ACETYLORNITHINE DEACETYLASE"/>
    <property type="match status" value="1"/>
</dbReference>
<dbReference type="Pfam" id="PF07687">
    <property type="entry name" value="M20_dimer"/>
    <property type="match status" value="1"/>
</dbReference>
<organism evidence="7 8">
    <name type="scientific">Sporosarcina oncorhynchi</name>
    <dbReference type="NCBI Taxonomy" id="3056444"/>
    <lineage>
        <taxon>Bacteria</taxon>
        <taxon>Bacillati</taxon>
        <taxon>Bacillota</taxon>
        <taxon>Bacilli</taxon>
        <taxon>Bacillales</taxon>
        <taxon>Caryophanaceae</taxon>
        <taxon>Sporosarcina</taxon>
    </lineage>
</organism>
<feature type="domain" description="Peptidase M20 dimerisation" evidence="6">
    <location>
        <begin position="200"/>
        <end position="336"/>
    </location>
</feature>
<comment type="similarity">
    <text evidence="2">Belongs to the peptidase M20A family.</text>
</comment>
<keyword evidence="4" id="KW-0378">Hydrolase</keyword>
<dbReference type="Pfam" id="PF01546">
    <property type="entry name" value="Peptidase_M20"/>
    <property type="match status" value="1"/>
</dbReference>
<protein>
    <submittedName>
        <fullName evidence="7">M20/M25/M40 family metallo-hydrolase</fullName>
    </submittedName>
</protein>
<dbReference type="RefSeq" id="WP_317968755.1">
    <property type="nucleotide sequence ID" value="NZ_CP129118.1"/>
</dbReference>
<gene>
    <name evidence="7" type="ORF">QWT69_02790</name>
</gene>
<dbReference type="InterPro" id="IPR036264">
    <property type="entry name" value="Bact_exopeptidase_dim_dom"/>
</dbReference>
<dbReference type="Gene3D" id="3.30.70.360">
    <property type="match status" value="1"/>
</dbReference>
<evidence type="ECO:0000256" key="4">
    <source>
        <dbReference type="ARBA" id="ARBA00022801"/>
    </source>
</evidence>
<keyword evidence="5" id="KW-0862">Zinc</keyword>
<evidence type="ECO:0000256" key="1">
    <source>
        <dbReference type="ARBA" id="ARBA00001947"/>
    </source>
</evidence>
<name>A0ABZ0L760_9BACL</name>
<dbReference type="EMBL" id="CP129118">
    <property type="protein sequence ID" value="WOV88067.1"/>
    <property type="molecule type" value="Genomic_DNA"/>
</dbReference>
<dbReference type="InterPro" id="IPR011650">
    <property type="entry name" value="Peptidase_M20_dimer"/>
</dbReference>
<evidence type="ECO:0000259" key="6">
    <source>
        <dbReference type="Pfam" id="PF07687"/>
    </source>
</evidence>
<dbReference type="Gene3D" id="1.10.150.900">
    <property type="match status" value="1"/>
</dbReference>
<proteinExistence type="inferred from homology"/>